<evidence type="ECO:0000313" key="2">
    <source>
        <dbReference type="WBParaSite" id="RSKR_0000149400.1"/>
    </source>
</evidence>
<organism evidence="1 2">
    <name type="scientific">Rhabditophanes sp. KR3021</name>
    <dbReference type="NCBI Taxonomy" id="114890"/>
    <lineage>
        <taxon>Eukaryota</taxon>
        <taxon>Metazoa</taxon>
        <taxon>Ecdysozoa</taxon>
        <taxon>Nematoda</taxon>
        <taxon>Chromadorea</taxon>
        <taxon>Rhabditida</taxon>
        <taxon>Tylenchina</taxon>
        <taxon>Panagrolaimomorpha</taxon>
        <taxon>Strongyloidoidea</taxon>
        <taxon>Alloionematidae</taxon>
        <taxon>Rhabditophanes</taxon>
    </lineage>
</organism>
<reference evidence="2" key="1">
    <citation type="submission" date="2016-11" db="UniProtKB">
        <authorList>
            <consortium name="WormBaseParasite"/>
        </authorList>
    </citation>
    <scope>IDENTIFICATION</scope>
    <source>
        <strain evidence="2">KR3021</strain>
    </source>
</reference>
<accession>A0AC35TKC0</accession>
<dbReference type="Proteomes" id="UP000095286">
    <property type="component" value="Unplaced"/>
</dbReference>
<name>A0AC35TKC0_9BILA</name>
<protein>
    <submittedName>
        <fullName evidence="2">WD_REPEATS_REGION domain-containing protein</fullName>
    </submittedName>
</protein>
<evidence type="ECO:0000313" key="1">
    <source>
        <dbReference type="Proteomes" id="UP000095286"/>
    </source>
</evidence>
<proteinExistence type="predicted"/>
<dbReference type="WBParaSite" id="RSKR_0000149400.1">
    <property type="protein sequence ID" value="RSKR_0000149400.1"/>
    <property type="gene ID" value="RSKR_0000149400"/>
</dbReference>
<sequence length="1177" mass="130147">MTVRNSPILSHIRHHNHNAVNPQMFLIPKSNFEISIALWGHKAPINKISQITTLPDTTTIITGSLDGQIVIWRTDPKNSSNLQPRMMLLGHTSEITSLSRVSFLKDSKKFVASSLDGQMSLWDAEEGRCIDAVTNSAFIHRKIIPYDIQHYKQTTLFCCGDYAEILVMDPNDLNVLFTLTSRVEPDWMAALSVVRPFEKHDVAIGISMAGVVKLWSLLDCEKKDAPPFLNEEESQILSMRNVHSVACSELNTRMMLIISPNCWQIIDLTDLKSLTVSETTVDAVNGSIIDIDKVAIGFADSNVVLFQLPRSRLTGRQVRDKFGERKDNIGGFDHPFVFAVLKGNDVSPLTPIRNVCFYFSNETGTVIRGDQTGTLSIWHIPKQHDVLMQEYLRKQRPLLYDASANQSMTSLWKLLAHNSPPSIVDYEVGKSITSTLFIANHGKLLIGREDGSIVIRYAIHAIMKQLLDFNTPEAQKSRILIGHNGAVTTILYPYDLHPRYDPNTVISGGIDFSVIVWNIATGGQIHKFCVQGGPILRLLITPYNSNVRIQKCICAIASDNSAALLSLNEQKCILLASRQLTPIVEIKFRPLDDFMLLKCEDHSVYVWQMETANLDRIVSGIYSDDVMMACEEQVGLFDAGDEAGAAQAIQLFRALKNKNVSAFKKIVTLDNRDNLDGSGEADLIIPPPIRVTPLTKVSEQSHIVTINLQAVIMGLLAMDREFELTTKAAEAELASHVDAKDPNKIGEAKAKLVSDIISTPTTLDGGSLEAYNVYIDTAKLIISLLYAWNLDPKIDQMVVNSLKIHKPKGPLNFGLLSHKNFTSLYLPLCGPKKIDSQPIPAALMLFDTFAKSVHWQINSSLTTIHLVSIISVSNTLMSLKNRTLKHVSYNVSERRNGTMLHRKSSVRSLDSTSEVDVQNMKQIWSLIAAMHCVNISEMVENKDTFCNPKVELLARKWQDSCIEIREASQALLIREFNRLGVKGREDLIHAWSQFLPVNLDSSLSIFGSGKADKGVSNSGSGTNFGNALGITEMVVPPTSKSAPPRPPVPARPPSVKASNGKVAKDATELPSIESCNGIQQIRKNQATAIVLLGVIGAEFNSQLQNHFDLARATSHSLLELLISPPSLLLPLDTPLRRAAIDLIGKGFTIWQPHLDISKVLLGLLELASSGCLFSDLN</sequence>